<dbReference type="RefSeq" id="XP_029228166.1">
    <property type="nucleotide sequence ID" value="XM_029371724.1"/>
</dbReference>
<dbReference type="PANTHER" id="PTHR23003">
    <property type="entry name" value="RNA RECOGNITION MOTIF RRM DOMAIN CONTAINING PROTEIN"/>
    <property type="match status" value="1"/>
</dbReference>
<proteinExistence type="predicted"/>
<dbReference type="InterPro" id="IPR012677">
    <property type="entry name" value="Nucleotide-bd_a/b_plait_sf"/>
</dbReference>
<dbReference type="Pfam" id="PF00076">
    <property type="entry name" value="RRM_1"/>
    <property type="match status" value="1"/>
</dbReference>
<feature type="region of interest" description="Disordered" evidence="3">
    <location>
        <begin position="458"/>
        <end position="507"/>
    </location>
</feature>
<sequence>MMSVVLKNIPPQCHEDDLRRALLIYGTAVSTAISPHMRQATVTMRTPQEARSLLHQGCINLFGQNVTVEPAPYGSNGVAPAMMAPHLGATRINVVVEKCTYPVTKEILTQVFGMVAPPLNVVCGPSGPTTTGWVDYSDAATARRVMQQLNKNSIYPECCFMSLTLDRGGVGVPTMGGYATTPLPYPQKQSPQQPPMPPQQPMPFGHANYGAMPGSLIPRGGMGGRGRGRGGGMGRYGPPYAAGGPMAHPPYAVAGAPYAQPPTDAVVIVSNMPETVALHDLWVLLEVYGNVNSLKRQFSSKTTVVAHFQNVYDARLAVQYLQGCPFHGATLSLKHFAGYVERGGRTEWNSGPATDPATHAVLFSSGYHHRTKPTAAFNPTGRVRPGKNLFISNLTEAITDDDIKEVFTKAGFELDGYYRKNSTVAIVSLRDIETAVQALISVHSQQLKERFLRVTFSHFPPGPRSSGEEETEASPAEVKEPAAEDPAAENEAGKLNEPSNGCGFAKK</sequence>
<name>A0A3S5ITD1_9TRYP</name>
<dbReference type="PROSITE" id="PS50102">
    <property type="entry name" value="RRM"/>
    <property type="match status" value="1"/>
</dbReference>
<dbReference type="InterPro" id="IPR050374">
    <property type="entry name" value="RRT5_SRSF_SR"/>
</dbReference>
<dbReference type="SUPFAM" id="SSF54928">
    <property type="entry name" value="RNA-binding domain, RBD"/>
    <property type="match status" value="2"/>
</dbReference>
<keyword evidence="6" id="KW-1185">Reference proteome</keyword>
<dbReference type="Pfam" id="PF13893">
    <property type="entry name" value="RRM_5"/>
    <property type="match status" value="1"/>
</dbReference>
<dbReference type="GO" id="GO:0003729">
    <property type="term" value="F:mRNA binding"/>
    <property type="evidence" value="ECO:0007669"/>
    <property type="project" value="TreeGrafter"/>
</dbReference>
<dbReference type="GO" id="GO:1990904">
    <property type="term" value="C:ribonucleoprotein complex"/>
    <property type="evidence" value="ECO:0007669"/>
    <property type="project" value="TreeGrafter"/>
</dbReference>
<dbReference type="EMBL" id="MKKU01000260">
    <property type="protein sequence ID" value="RNF17488.1"/>
    <property type="molecule type" value="Genomic_DNA"/>
</dbReference>
<organism evidence="5 6">
    <name type="scientific">Trypanosoma conorhini</name>
    <dbReference type="NCBI Taxonomy" id="83891"/>
    <lineage>
        <taxon>Eukaryota</taxon>
        <taxon>Discoba</taxon>
        <taxon>Euglenozoa</taxon>
        <taxon>Kinetoplastea</taxon>
        <taxon>Metakinetoplastina</taxon>
        <taxon>Trypanosomatida</taxon>
        <taxon>Trypanosomatidae</taxon>
        <taxon>Trypanosoma</taxon>
    </lineage>
</organism>
<dbReference type="Proteomes" id="UP000284403">
    <property type="component" value="Unassembled WGS sequence"/>
</dbReference>
<evidence type="ECO:0000256" key="2">
    <source>
        <dbReference type="PROSITE-ProRule" id="PRU00176"/>
    </source>
</evidence>
<dbReference type="InterPro" id="IPR035979">
    <property type="entry name" value="RBD_domain_sf"/>
</dbReference>
<dbReference type="Gene3D" id="3.30.70.330">
    <property type="match status" value="4"/>
</dbReference>
<keyword evidence="1 2" id="KW-0694">RNA-binding</keyword>
<evidence type="ECO:0000256" key="3">
    <source>
        <dbReference type="SAM" id="MobiDB-lite"/>
    </source>
</evidence>
<evidence type="ECO:0000313" key="5">
    <source>
        <dbReference type="EMBL" id="RNF17488.1"/>
    </source>
</evidence>
<dbReference type="AlphaFoldDB" id="A0A3S5ITD1"/>
<reference evidence="5 6" key="1">
    <citation type="journal article" date="2018" name="BMC Genomics">
        <title>Genomic comparison of Trypanosoma conorhini and Trypanosoma rangeli to Trypanosoma cruzi strains of high and low virulence.</title>
        <authorList>
            <person name="Bradwell K.R."/>
            <person name="Koparde V.N."/>
            <person name="Matveyev A.V."/>
            <person name="Serrano M.G."/>
            <person name="Alves J.M."/>
            <person name="Parikh H."/>
            <person name="Huang B."/>
            <person name="Lee V."/>
            <person name="Espinosa-Alvarez O."/>
            <person name="Ortiz P.A."/>
            <person name="Costa-Martins A.G."/>
            <person name="Teixeira M.M."/>
            <person name="Buck G.A."/>
        </authorList>
    </citation>
    <scope>NUCLEOTIDE SEQUENCE [LARGE SCALE GENOMIC DNA]</scope>
    <source>
        <strain evidence="5 6">025E</strain>
    </source>
</reference>
<dbReference type="GO" id="GO:0005737">
    <property type="term" value="C:cytoplasm"/>
    <property type="evidence" value="ECO:0007669"/>
    <property type="project" value="TreeGrafter"/>
</dbReference>
<evidence type="ECO:0000313" key="6">
    <source>
        <dbReference type="Proteomes" id="UP000284403"/>
    </source>
</evidence>
<dbReference type="PANTHER" id="PTHR23003:SF3">
    <property type="entry name" value="FI21236P1-RELATED"/>
    <property type="match status" value="1"/>
</dbReference>
<dbReference type="GO" id="GO:0005634">
    <property type="term" value="C:nucleus"/>
    <property type="evidence" value="ECO:0007669"/>
    <property type="project" value="TreeGrafter"/>
</dbReference>
<evidence type="ECO:0000259" key="4">
    <source>
        <dbReference type="PROSITE" id="PS50102"/>
    </source>
</evidence>
<dbReference type="SMART" id="SM00360">
    <property type="entry name" value="RRM"/>
    <property type="match status" value="4"/>
</dbReference>
<dbReference type="GeneID" id="40318430"/>
<feature type="domain" description="RRM" evidence="4">
    <location>
        <begin position="387"/>
        <end position="459"/>
    </location>
</feature>
<accession>A0A3S5ITD1</accession>
<protein>
    <submittedName>
        <fullName evidence="5">Polypyrimidine binding protein</fullName>
    </submittedName>
</protein>
<dbReference type="OrthoDB" id="296632at2759"/>
<gene>
    <name evidence="5" type="ORF">Tco025E_04819</name>
</gene>
<evidence type="ECO:0000256" key="1">
    <source>
        <dbReference type="ARBA" id="ARBA00022884"/>
    </source>
</evidence>
<dbReference type="InterPro" id="IPR000504">
    <property type="entry name" value="RRM_dom"/>
</dbReference>
<comment type="caution">
    <text evidence="5">The sequence shown here is derived from an EMBL/GenBank/DDBJ whole genome shotgun (WGS) entry which is preliminary data.</text>
</comment>